<evidence type="ECO:0000256" key="11">
    <source>
        <dbReference type="ARBA" id="ARBA00039257"/>
    </source>
</evidence>
<name>A0A4U1BK96_9GAMM</name>
<reference evidence="14 15" key="1">
    <citation type="submission" date="2019-04" db="EMBL/GenBank/DDBJ databases">
        <authorList>
            <person name="Hwang J.C."/>
        </authorList>
    </citation>
    <scope>NUCLEOTIDE SEQUENCE [LARGE SCALE GENOMIC DNA]</scope>
    <source>
        <strain evidence="14 15">IMCC35001</strain>
    </source>
</reference>
<comment type="similarity">
    <text evidence="4">Belongs to the N-acetylmuramoyl-L-alanine amidase 2 family.</text>
</comment>
<gene>
    <name evidence="14" type="primary">ampD</name>
    <name evidence="14" type="ORF">FCL40_01665</name>
</gene>
<evidence type="ECO:0000256" key="10">
    <source>
        <dbReference type="ARBA" id="ARBA00023316"/>
    </source>
</evidence>
<comment type="catalytic activity">
    <reaction evidence="1">
        <text>Hydrolyzes the link between N-acetylmuramoyl residues and L-amino acid residues in certain cell-wall glycopeptides.</text>
        <dbReference type="EC" id="3.5.1.28"/>
    </reaction>
</comment>
<dbReference type="CDD" id="cd06583">
    <property type="entry name" value="PGRP"/>
    <property type="match status" value="1"/>
</dbReference>
<dbReference type="RefSeq" id="WP_136851361.1">
    <property type="nucleotide sequence ID" value="NZ_SWCI01000001.1"/>
</dbReference>
<dbReference type="GO" id="GO:0008745">
    <property type="term" value="F:N-acetylmuramoyl-L-alanine amidase activity"/>
    <property type="evidence" value="ECO:0007669"/>
    <property type="project" value="UniProtKB-EC"/>
</dbReference>
<evidence type="ECO:0000256" key="9">
    <source>
        <dbReference type="ARBA" id="ARBA00022833"/>
    </source>
</evidence>
<dbReference type="OrthoDB" id="9794842at2"/>
<dbReference type="Pfam" id="PF01510">
    <property type="entry name" value="Amidase_2"/>
    <property type="match status" value="1"/>
</dbReference>
<protein>
    <recommendedName>
        <fullName evidence="11">1,6-anhydro-N-acetylmuramyl-L-alanine amidase AmpD</fullName>
        <ecNumber evidence="5">3.5.1.28</ecNumber>
    </recommendedName>
    <alternativeName>
        <fullName evidence="12">N-acetylmuramoyl-L-alanine amidase</fullName>
    </alternativeName>
</protein>
<keyword evidence="7" id="KW-0479">Metal-binding</keyword>
<dbReference type="InterPro" id="IPR036505">
    <property type="entry name" value="Amidase/PGRP_sf"/>
</dbReference>
<comment type="subcellular location">
    <subcellularLocation>
        <location evidence="3">Cytoplasm</location>
    </subcellularLocation>
</comment>
<accession>A0A4U1BK96</accession>
<evidence type="ECO:0000256" key="2">
    <source>
        <dbReference type="ARBA" id="ARBA00001947"/>
    </source>
</evidence>
<comment type="caution">
    <text evidence="14">The sequence shown here is derived from an EMBL/GenBank/DDBJ whole genome shotgun (WGS) entry which is preliminary data.</text>
</comment>
<evidence type="ECO:0000256" key="5">
    <source>
        <dbReference type="ARBA" id="ARBA00011901"/>
    </source>
</evidence>
<keyword evidence="10" id="KW-0961">Cell wall biogenesis/degradation</keyword>
<keyword evidence="9" id="KW-0862">Zinc</keyword>
<dbReference type="Gene3D" id="3.40.80.10">
    <property type="entry name" value="Peptidoglycan recognition protein-like"/>
    <property type="match status" value="1"/>
</dbReference>
<dbReference type="EC" id="3.5.1.28" evidence="5"/>
<dbReference type="NCBIfam" id="NF008758">
    <property type="entry name" value="PRK11789.1"/>
    <property type="match status" value="1"/>
</dbReference>
<evidence type="ECO:0000259" key="13">
    <source>
        <dbReference type="SMART" id="SM00644"/>
    </source>
</evidence>
<dbReference type="PANTHER" id="PTHR30417:SF4">
    <property type="entry name" value="1,6-ANHYDRO-N-ACETYLMURAMYL-L-ALANINE AMIDASE AMPD"/>
    <property type="match status" value="1"/>
</dbReference>
<evidence type="ECO:0000256" key="1">
    <source>
        <dbReference type="ARBA" id="ARBA00001561"/>
    </source>
</evidence>
<dbReference type="PANTHER" id="PTHR30417">
    <property type="entry name" value="N-ACETYLMURAMOYL-L-ALANINE AMIDASE AMID"/>
    <property type="match status" value="1"/>
</dbReference>
<dbReference type="AlphaFoldDB" id="A0A4U1BK96"/>
<dbReference type="GO" id="GO:0005737">
    <property type="term" value="C:cytoplasm"/>
    <property type="evidence" value="ECO:0007669"/>
    <property type="project" value="UniProtKB-SubCell"/>
</dbReference>
<dbReference type="InterPro" id="IPR051206">
    <property type="entry name" value="NAMLAA_amidase_2"/>
</dbReference>
<evidence type="ECO:0000256" key="4">
    <source>
        <dbReference type="ARBA" id="ARBA00007553"/>
    </source>
</evidence>
<comment type="cofactor">
    <cofactor evidence="2">
        <name>Zn(2+)</name>
        <dbReference type="ChEBI" id="CHEBI:29105"/>
    </cofactor>
</comment>
<evidence type="ECO:0000256" key="12">
    <source>
        <dbReference type="ARBA" id="ARBA00042615"/>
    </source>
</evidence>
<evidence type="ECO:0000256" key="7">
    <source>
        <dbReference type="ARBA" id="ARBA00022723"/>
    </source>
</evidence>
<keyword evidence="8 14" id="KW-0378">Hydrolase</keyword>
<dbReference type="SUPFAM" id="SSF55846">
    <property type="entry name" value="N-acetylmuramoyl-L-alanine amidase-like"/>
    <property type="match status" value="1"/>
</dbReference>
<organism evidence="14 15">
    <name type="scientific">Ferrimonas sediminicola</name>
    <dbReference type="NCBI Taxonomy" id="2569538"/>
    <lineage>
        <taxon>Bacteria</taxon>
        <taxon>Pseudomonadati</taxon>
        <taxon>Pseudomonadota</taxon>
        <taxon>Gammaproteobacteria</taxon>
        <taxon>Alteromonadales</taxon>
        <taxon>Ferrimonadaceae</taxon>
        <taxon>Ferrimonas</taxon>
    </lineage>
</organism>
<dbReference type="Proteomes" id="UP000305674">
    <property type="component" value="Unassembled WGS sequence"/>
</dbReference>
<evidence type="ECO:0000256" key="8">
    <source>
        <dbReference type="ARBA" id="ARBA00022801"/>
    </source>
</evidence>
<keyword evidence="6" id="KW-0963">Cytoplasm</keyword>
<feature type="domain" description="N-acetylmuramoyl-L-alanine amidase" evidence="13">
    <location>
        <begin position="24"/>
        <end position="174"/>
    </location>
</feature>
<dbReference type="GO" id="GO:0009253">
    <property type="term" value="P:peptidoglycan catabolic process"/>
    <property type="evidence" value="ECO:0007669"/>
    <property type="project" value="InterPro"/>
</dbReference>
<dbReference type="GO" id="GO:0071555">
    <property type="term" value="P:cell wall organization"/>
    <property type="evidence" value="ECO:0007669"/>
    <property type="project" value="UniProtKB-KW"/>
</dbReference>
<evidence type="ECO:0000313" key="14">
    <source>
        <dbReference type="EMBL" id="TKB51625.1"/>
    </source>
</evidence>
<evidence type="ECO:0000256" key="6">
    <source>
        <dbReference type="ARBA" id="ARBA00022490"/>
    </source>
</evidence>
<evidence type="ECO:0000313" key="15">
    <source>
        <dbReference type="Proteomes" id="UP000305674"/>
    </source>
</evidence>
<dbReference type="GO" id="GO:0009254">
    <property type="term" value="P:peptidoglycan turnover"/>
    <property type="evidence" value="ECO:0007669"/>
    <property type="project" value="TreeGrafter"/>
</dbReference>
<evidence type="ECO:0000256" key="3">
    <source>
        <dbReference type="ARBA" id="ARBA00004496"/>
    </source>
</evidence>
<dbReference type="EMBL" id="SWCI01000001">
    <property type="protein sequence ID" value="TKB51625.1"/>
    <property type="molecule type" value="Genomic_DNA"/>
</dbReference>
<dbReference type="InterPro" id="IPR002502">
    <property type="entry name" value="Amidase_domain"/>
</dbReference>
<proteinExistence type="inferred from homology"/>
<dbReference type="SMART" id="SM00644">
    <property type="entry name" value="Ami_2"/>
    <property type="match status" value="1"/>
</dbReference>
<sequence>MDKGNHHSLEPRGRWLHRSIHRFSPFQDARPDGVRIDALVIHNISLLPGQFGSDYVDQLFLGCIQVDHPLLQQVRGLRVSAHLLIRRDGSVVQYVPFDRRAWHAGVSELAGRHRCNDFSIGIEMEGSDHCPFTMAQYHSLIEVTLSLLESYPDITLDRIVGHSDIAPGRKSDPGPYFDWDLYRQELNKAR</sequence>
<keyword evidence="15" id="KW-1185">Reference proteome</keyword>
<dbReference type="GO" id="GO:0046872">
    <property type="term" value="F:metal ion binding"/>
    <property type="evidence" value="ECO:0007669"/>
    <property type="project" value="UniProtKB-KW"/>
</dbReference>